<dbReference type="InterPro" id="IPR047124">
    <property type="entry name" value="HI_0220.2"/>
</dbReference>
<accession>A0ABW3Z901</accession>
<protein>
    <submittedName>
        <fullName evidence="2">Uracil-DNA glycosylase family protein</fullName>
    </submittedName>
</protein>
<feature type="domain" description="Uracil-DNA glycosylase-like" evidence="1">
    <location>
        <begin position="45"/>
        <end position="208"/>
    </location>
</feature>
<dbReference type="InterPro" id="IPR036895">
    <property type="entry name" value="Uracil-DNA_glycosylase-like_sf"/>
</dbReference>
<dbReference type="InterPro" id="IPR005122">
    <property type="entry name" value="Uracil-DNA_glycosylase-like"/>
</dbReference>
<dbReference type="Pfam" id="PF03167">
    <property type="entry name" value="UDG"/>
    <property type="match status" value="1"/>
</dbReference>
<sequence length="229" mass="25264">MLTGPFDCSGSADARLAGLLAEIRACRICRDRPRGAPLPHEPRPVARASLSARLAVCGQVPGVRVHASGVPFSDPSGVRLRRWMGVTDAEFYDEARVAVLPMGFCFPGQDARGADRPPRRECAPAWRTQLFEALPNVELVLAIGRPAQLWHLGPDASPSLTETVARWREILARPVLLRVLPLPHPSWRNNAWLRRHPWFESELEPALRALVRRALDSSPGPRRAGPDPA</sequence>
<dbReference type="Gene3D" id="3.40.470.10">
    <property type="entry name" value="Uracil-DNA glycosylase-like domain"/>
    <property type="match status" value="1"/>
</dbReference>
<dbReference type="PANTHER" id="PTHR42160">
    <property type="entry name" value="URACIL-DNA GLYCOSYLASE SUPERFAMILY PROTEIN"/>
    <property type="match status" value="1"/>
</dbReference>
<dbReference type="EMBL" id="JBHTMX010000086">
    <property type="protein sequence ID" value="MFD1332425.1"/>
    <property type="molecule type" value="Genomic_DNA"/>
</dbReference>
<dbReference type="CDD" id="cd10033">
    <property type="entry name" value="UDG_like"/>
    <property type="match status" value="1"/>
</dbReference>
<evidence type="ECO:0000313" key="3">
    <source>
        <dbReference type="Proteomes" id="UP001597171"/>
    </source>
</evidence>
<comment type="caution">
    <text evidence="2">The sequence shown here is derived from an EMBL/GenBank/DDBJ whole genome shotgun (WGS) entry which is preliminary data.</text>
</comment>
<dbReference type="SMART" id="SM00986">
    <property type="entry name" value="UDG"/>
    <property type="match status" value="1"/>
</dbReference>
<dbReference type="SMART" id="SM00987">
    <property type="entry name" value="UreE_C"/>
    <property type="match status" value="1"/>
</dbReference>
<reference evidence="3" key="1">
    <citation type="journal article" date="2019" name="Int. J. Syst. Evol. Microbiol.">
        <title>The Global Catalogue of Microorganisms (GCM) 10K type strain sequencing project: providing services to taxonomists for standard genome sequencing and annotation.</title>
        <authorList>
            <consortium name="The Broad Institute Genomics Platform"/>
            <consortium name="The Broad Institute Genome Sequencing Center for Infectious Disease"/>
            <person name="Wu L."/>
            <person name="Ma J."/>
        </authorList>
    </citation>
    <scope>NUCLEOTIDE SEQUENCE [LARGE SCALE GENOMIC DNA]</scope>
    <source>
        <strain evidence="3">CCUG 61696</strain>
    </source>
</reference>
<organism evidence="2 3">
    <name type="scientific">Methylopila musalis</name>
    <dbReference type="NCBI Taxonomy" id="1134781"/>
    <lineage>
        <taxon>Bacteria</taxon>
        <taxon>Pseudomonadati</taxon>
        <taxon>Pseudomonadota</taxon>
        <taxon>Alphaproteobacteria</taxon>
        <taxon>Hyphomicrobiales</taxon>
        <taxon>Methylopilaceae</taxon>
        <taxon>Methylopila</taxon>
    </lineage>
</organism>
<name>A0ABW3Z901_9HYPH</name>
<dbReference type="Proteomes" id="UP001597171">
    <property type="component" value="Unassembled WGS sequence"/>
</dbReference>
<gene>
    <name evidence="2" type="ORF">ACFQ4O_10485</name>
</gene>
<dbReference type="SUPFAM" id="SSF52141">
    <property type="entry name" value="Uracil-DNA glycosylase-like"/>
    <property type="match status" value="1"/>
</dbReference>
<keyword evidence="3" id="KW-1185">Reference proteome</keyword>
<evidence type="ECO:0000313" key="2">
    <source>
        <dbReference type="EMBL" id="MFD1332425.1"/>
    </source>
</evidence>
<dbReference type="RefSeq" id="WP_378775640.1">
    <property type="nucleotide sequence ID" value="NZ_JBHTMX010000086.1"/>
</dbReference>
<evidence type="ECO:0000259" key="1">
    <source>
        <dbReference type="SMART" id="SM00986"/>
    </source>
</evidence>
<proteinExistence type="predicted"/>
<dbReference type="PANTHER" id="PTHR42160:SF1">
    <property type="entry name" value="URACIL-DNA GLYCOSYLASE SUPERFAMILY PROTEIN"/>
    <property type="match status" value="1"/>
</dbReference>